<gene>
    <name evidence="1" type="ORF">scyTo_0012845</name>
</gene>
<organism evidence="1 2">
    <name type="scientific">Scyliorhinus torazame</name>
    <name type="common">Cloudy catshark</name>
    <name type="synonym">Catulus torazame</name>
    <dbReference type="NCBI Taxonomy" id="75743"/>
    <lineage>
        <taxon>Eukaryota</taxon>
        <taxon>Metazoa</taxon>
        <taxon>Chordata</taxon>
        <taxon>Craniata</taxon>
        <taxon>Vertebrata</taxon>
        <taxon>Chondrichthyes</taxon>
        <taxon>Elasmobranchii</taxon>
        <taxon>Galeomorphii</taxon>
        <taxon>Galeoidea</taxon>
        <taxon>Carcharhiniformes</taxon>
        <taxon>Scyliorhinidae</taxon>
        <taxon>Scyliorhinus</taxon>
    </lineage>
</organism>
<reference evidence="1 2" key="1">
    <citation type="journal article" date="2018" name="Nat. Ecol. Evol.">
        <title>Shark genomes provide insights into elasmobranch evolution and the origin of vertebrates.</title>
        <authorList>
            <person name="Hara Y"/>
            <person name="Yamaguchi K"/>
            <person name="Onimaru K"/>
            <person name="Kadota M"/>
            <person name="Koyanagi M"/>
            <person name="Keeley SD"/>
            <person name="Tatsumi K"/>
            <person name="Tanaka K"/>
            <person name="Motone F"/>
            <person name="Kageyama Y"/>
            <person name="Nozu R"/>
            <person name="Adachi N"/>
            <person name="Nishimura O"/>
            <person name="Nakagawa R"/>
            <person name="Tanegashima C"/>
            <person name="Kiyatake I"/>
            <person name="Matsumoto R"/>
            <person name="Murakumo K"/>
            <person name="Nishida K"/>
            <person name="Terakita A"/>
            <person name="Kuratani S"/>
            <person name="Sato K"/>
            <person name="Hyodo S Kuraku.S."/>
        </authorList>
    </citation>
    <scope>NUCLEOTIDE SEQUENCE [LARGE SCALE GENOMIC DNA]</scope>
</reference>
<name>A0A401NJK2_SCYTO</name>
<dbReference type="Proteomes" id="UP000288216">
    <property type="component" value="Unassembled WGS sequence"/>
</dbReference>
<dbReference type="AlphaFoldDB" id="A0A401NJK2"/>
<dbReference type="EMBL" id="BFAA01006339">
    <property type="protein sequence ID" value="GCB61042.1"/>
    <property type="molecule type" value="Genomic_DNA"/>
</dbReference>
<evidence type="ECO:0000313" key="1">
    <source>
        <dbReference type="EMBL" id="GCB61042.1"/>
    </source>
</evidence>
<keyword evidence="2" id="KW-1185">Reference proteome</keyword>
<proteinExistence type="predicted"/>
<evidence type="ECO:0000313" key="2">
    <source>
        <dbReference type="Proteomes" id="UP000288216"/>
    </source>
</evidence>
<sequence>MCEMSMRNQEMFCSLSRAHNWVEWNAPAPEQCRSLYLYRAFVHWDISESVGERNGQNKKVTNQIIFSRIK</sequence>
<accession>A0A401NJK2</accession>
<protein>
    <submittedName>
        <fullName evidence="1">Uncharacterized protein</fullName>
    </submittedName>
</protein>
<comment type="caution">
    <text evidence="1">The sequence shown here is derived from an EMBL/GenBank/DDBJ whole genome shotgun (WGS) entry which is preliminary data.</text>
</comment>